<accession>A0A9P6UER7</accession>
<reference evidence="1" key="1">
    <citation type="journal article" date="2020" name="Fungal Divers.">
        <title>Resolving the Mortierellaceae phylogeny through synthesis of multi-gene phylogenetics and phylogenomics.</title>
        <authorList>
            <person name="Vandepol N."/>
            <person name="Liber J."/>
            <person name="Desiro A."/>
            <person name="Na H."/>
            <person name="Kennedy M."/>
            <person name="Barry K."/>
            <person name="Grigoriev I.V."/>
            <person name="Miller A.N."/>
            <person name="O'Donnell K."/>
            <person name="Stajich J.E."/>
            <person name="Bonito G."/>
        </authorList>
    </citation>
    <scope>NUCLEOTIDE SEQUENCE</scope>
    <source>
        <strain evidence="1">NVP60</strain>
    </source>
</reference>
<dbReference type="EMBL" id="JAAAIN010002783">
    <property type="protein sequence ID" value="KAG0290124.1"/>
    <property type="molecule type" value="Genomic_DNA"/>
</dbReference>
<dbReference type="AlphaFoldDB" id="A0A9P6UER7"/>
<gene>
    <name evidence="1" type="ORF">BGZ97_006268</name>
</gene>
<evidence type="ECO:0000313" key="1">
    <source>
        <dbReference type="EMBL" id="KAG0290124.1"/>
    </source>
</evidence>
<protein>
    <submittedName>
        <fullName evidence="1">Uncharacterized protein</fullName>
    </submittedName>
</protein>
<sequence length="77" mass="8759">MTVPMSKIRDLSFKTSIYGIEERIVLDIGSCYLKCGFSGEARPRHFLSMFLSEEALDDYLGLNPVHRQHLGHECGEI</sequence>
<dbReference type="Gene3D" id="3.30.420.40">
    <property type="match status" value="1"/>
</dbReference>
<keyword evidence="2" id="KW-1185">Reference proteome</keyword>
<organism evidence="1 2">
    <name type="scientific">Linnemannia gamsii</name>
    <dbReference type="NCBI Taxonomy" id="64522"/>
    <lineage>
        <taxon>Eukaryota</taxon>
        <taxon>Fungi</taxon>
        <taxon>Fungi incertae sedis</taxon>
        <taxon>Mucoromycota</taxon>
        <taxon>Mortierellomycotina</taxon>
        <taxon>Mortierellomycetes</taxon>
        <taxon>Mortierellales</taxon>
        <taxon>Mortierellaceae</taxon>
        <taxon>Linnemannia</taxon>
    </lineage>
</organism>
<dbReference type="InterPro" id="IPR043129">
    <property type="entry name" value="ATPase_NBD"/>
</dbReference>
<comment type="caution">
    <text evidence="1">The sequence shown here is derived from an EMBL/GenBank/DDBJ whole genome shotgun (WGS) entry which is preliminary data.</text>
</comment>
<evidence type="ECO:0000313" key="2">
    <source>
        <dbReference type="Proteomes" id="UP000823405"/>
    </source>
</evidence>
<dbReference type="SUPFAM" id="SSF53067">
    <property type="entry name" value="Actin-like ATPase domain"/>
    <property type="match status" value="1"/>
</dbReference>
<dbReference type="Proteomes" id="UP000823405">
    <property type="component" value="Unassembled WGS sequence"/>
</dbReference>
<name>A0A9P6UER7_9FUNG</name>
<feature type="non-terminal residue" evidence="1">
    <location>
        <position position="77"/>
    </location>
</feature>
<dbReference type="OrthoDB" id="337660at2759"/>
<proteinExistence type="predicted"/>